<comment type="caution">
    <text evidence="2">The sequence shown here is derived from an EMBL/GenBank/DDBJ whole genome shotgun (WGS) entry which is preliminary data.</text>
</comment>
<evidence type="ECO:0000313" key="3">
    <source>
        <dbReference type="Proteomes" id="UP001054837"/>
    </source>
</evidence>
<keyword evidence="3" id="KW-1185">Reference proteome</keyword>
<keyword evidence="1" id="KW-1133">Transmembrane helix</keyword>
<keyword evidence="1" id="KW-0812">Transmembrane</keyword>
<protein>
    <recommendedName>
        <fullName evidence="4">Gustatory receptor</fullName>
    </recommendedName>
</protein>
<dbReference type="AlphaFoldDB" id="A0AAV4R7K1"/>
<proteinExistence type="predicted"/>
<feature type="transmembrane region" description="Helical" evidence="1">
    <location>
        <begin position="222"/>
        <end position="240"/>
    </location>
</feature>
<evidence type="ECO:0000313" key="2">
    <source>
        <dbReference type="EMBL" id="GIY16068.1"/>
    </source>
</evidence>
<reference evidence="2 3" key="1">
    <citation type="submission" date="2021-06" db="EMBL/GenBank/DDBJ databases">
        <title>Caerostris darwini draft genome.</title>
        <authorList>
            <person name="Kono N."/>
            <person name="Arakawa K."/>
        </authorList>
    </citation>
    <scope>NUCLEOTIDE SEQUENCE [LARGE SCALE GENOMIC DNA]</scope>
</reference>
<sequence length="241" mass="27514">MTSVFTYIAAEANDDASFFTLGYKIYGSKIRICANFIGGYIYYTVRLQFPCLAAVSLCILVNRYSLLFNNINKDLNDETLFFTFAKYSKLVSDYHNIENKIDALKETLSVPLFFMMLSGFFNLYTVLSVCLQPNLFAISATLLVEMGSNAFTGVVLISSPTIYCSKIPECMSKIKITLRKLIDRLRLRHLERVREICLLERMEKHDIIYLTACKMVDFKTSLLLSSFGSLFTYGLLVLNLK</sequence>
<gene>
    <name evidence="2" type="primary">AVEN_74338_1</name>
    <name evidence="2" type="ORF">CDAR_126221</name>
</gene>
<organism evidence="2 3">
    <name type="scientific">Caerostris darwini</name>
    <dbReference type="NCBI Taxonomy" id="1538125"/>
    <lineage>
        <taxon>Eukaryota</taxon>
        <taxon>Metazoa</taxon>
        <taxon>Ecdysozoa</taxon>
        <taxon>Arthropoda</taxon>
        <taxon>Chelicerata</taxon>
        <taxon>Arachnida</taxon>
        <taxon>Araneae</taxon>
        <taxon>Araneomorphae</taxon>
        <taxon>Entelegynae</taxon>
        <taxon>Araneoidea</taxon>
        <taxon>Araneidae</taxon>
        <taxon>Caerostris</taxon>
    </lineage>
</organism>
<feature type="transmembrane region" description="Helical" evidence="1">
    <location>
        <begin position="108"/>
        <end position="129"/>
    </location>
</feature>
<evidence type="ECO:0000256" key="1">
    <source>
        <dbReference type="SAM" id="Phobius"/>
    </source>
</evidence>
<keyword evidence="1" id="KW-0472">Membrane</keyword>
<evidence type="ECO:0008006" key="4">
    <source>
        <dbReference type="Google" id="ProtNLM"/>
    </source>
</evidence>
<dbReference type="EMBL" id="BPLQ01005633">
    <property type="protein sequence ID" value="GIY16068.1"/>
    <property type="molecule type" value="Genomic_DNA"/>
</dbReference>
<dbReference type="Proteomes" id="UP001054837">
    <property type="component" value="Unassembled WGS sequence"/>
</dbReference>
<accession>A0AAV4R7K1</accession>
<feature type="transmembrane region" description="Helical" evidence="1">
    <location>
        <begin position="135"/>
        <end position="157"/>
    </location>
</feature>
<name>A0AAV4R7K1_9ARAC</name>